<evidence type="ECO:0000256" key="2">
    <source>
        <dbReference type="SAM" id="SignalP"/>
    </source>
</evidence>
<feature type="signal peptide" evidence="2">
    <location>
        <begin position="1"/>
        <end position="22"/>
    </location>
</feature>
<dbReference type="PANTHER" id="PTHR31044:SF52">
    <property type="entry name" value="OS01G0631500 PROTEIN"/>
    <property type="match status" value="1"/>
</dbReference>
<feature type="domain" description="X8" evidence="3">
    <location>
        <begin position="35"/>
        <end position="106"/>
    </location>
</feature>
<sequence>MVKNNQPILLVSFFLAVALCSCNKNPVLRNNGIQYWCVADTGADPLALQKNLDNGCNQFDCSPILPGGACFGPDGILGHSSWLLDKFYREFGVCEKGLGFITTTNP</sequence>
<accession>A0A022PYT0</accession>
<dbReference type="Pfam" id="PF07983">
    <property type="entry name" value="X8"/>
    <property type="match status" value="1"/>
</dbReference>
<evidence type="ECO:0000313" key="5">
    <source>
        <dbReference type="Proteomes" id="UP000030748"/>
    </source>
</evidence>
<keyword evidence="5" id="KW-1185">Reference proteome</keyword>
<dbReference type="PROSITE" id="PS51257">
    <property type="entry name" value="PROKAR_LIPOPROTEIN"/>
    <property type="match status" value="1"/>
</dbReference>
<dbReference type="EMBL" id="KI632295">
    <property type="protein sequence ID" value="EYU19395.1"/>
    <property type="molecule type" value="Genomic_DNA"/>
</dbReference>
<proteinExistence type="predicted"/>
<feature type="chain" id="PRO_5001506418" description="X8 domain-containing protein" evidence="2">
    <location>
        <begin position="23"/>
        <end position="106"/>
    </location>
</feature>
<evidence type="ECO:0000256" key="1">
    <source>
        <dbReference type="ARBA" id="ARBA00022729"/>
    </source>
</evidence>
<reference evidence="4 5" key="1">
    <citation type="journal article" date="2013" name="Proc. Natl. Acad. Sci. U.S.A.">
        <title>Fine-scale variation in meiotic recombination in Mimulus inferred from population shotgun sequencing.</title>
        <authorList>
            <person name="Hellsten U."/>
            <person name="Wright K.M."/>
            <person name="Jenkins J."/>
            <person name="Shu S."/>
            <person name="Yuan Y."/>
            <person name="Wessler S.R."/>
            <person name="Schmutz J."/>
            <person name="Willis J.H."/>
            <person name="Rokhsar D.S."/>
        </authorList>
    </citation>
    <scope>NUCLEOTIDE SEQUENCE [LARGE SCALE GENOMIC DNA]</scope>
    <source>
        <strain evidence="5">cv. DUN x IM62</strain>
    </source>
</reference>
<dbReference type="PANTHER" id="PTHR31044">
    <property type="entry name" value="BETA-1,3 GLUCANASE"/>
    <property type="match status" value="1"/>
</dbReference>
<keyword evidence="1 2" id="KW-0732">Signal</keyword>
<gene>
    <name evidence="4" type="ORF">MIMGU_mgv11b016261mg</name>
</gene>
<dbReference type="STRING" id="4155.A0A022PYT0"/>
<evidence type="ECO:0000259" key="3">
    <source>
        <dbReference type="SMART" id="SM00768"/>
    </source>
</evidence>
<organism evidence="4 5">
    <name type="scientific">Erythranthe guttata</name>
    <name type="common">Yellow monkey flower</name>
    <name type="synonym">Mimulus guttatus</name>
    <dbReference type="NCBI Taxonomy" id="4155"/>
    <lineage>
        <taxon>Eukaryota</taxon>
        <taxon>Viridiplantae</taxon>
        <taxon>Streptophyta</taxon>
        <taxon>Embryophyta</taxon>
        <taxon>Tracheophyta</taxon>
        <taxon>Spermatophyta</taxon>
        <taxon>Magnoliopsida</taxon>
        <taxon>eudicotyledons</taxon>
        <taxon>Gunneridae</taxon>
        <taxon>Pentapetalae</taxon>
        <taxon>asterids</taxon>
        <taxon>lamiids</taxon>
        <taxon>Lamiales</taxon>
        <taxon>Phrymaceae</taxon>
        <taxon>Erythranthe</taxon>
    </lineage>
</organism>
<dbReference type="InterPro" id="IPR012946">
    <property type="entry name" value="X8"/>
</dbReference>
<dbReference type="GO" id="GO:0009506">
    <property type="term" value="C:plasmodesma"/>
    <property type="evidence" value="ECO:0007669"/>
    <property type="project" value="UniProtKB-ARBA"/>
</dbReference>
<protein>
    <recommendedName>
        <fullName evidence="3">X8 domain-containing protein</fullName>
    </recommendedName>
</protein>
<dbReference type="InterPro" id="IPR044788">
    <property type="entry name" value="X8_dom_prot"/>
</dbReference>
<evidence type="ECO:0000313" key="4">
    <source>
        <dbReference type="EMBL" id="EYU19395.1"/>
    </source>
</evidence>
<dbReference type="Proteomes" id="UP000030748">
    <property type="component" value="Unassembled WGS sequence"/>
</dbReference>
<dbReference type="SMART" id="SM00768">
    <property type="entry name" value="X8"/>
    <property type="match status" value="1"/>
</dbReference>
<dbReference type="AlphaFoldDB" id="A0A022PYT0"/>
<name>A0A022PYT0_ERYGU</name>
<feature type="non-terminal residue" evidence="4">
    <location>
        <position position="106"/>
    </location>
</feature>